<dbReference type="PANTHER" id="PTHR35011">
    <property type="entry name" value="2,3-DIKETO-L-GULONATE TRAP TRANSPORTER SMALL PERMEASE PROTEIN YIAM"/>
    <property type="match status" value="1"/>
</dbReference>
<organism evidence="11 12">
    <name type="scientific">Pseudaquabacterium pictum</name>
    <dbReference type="NCBI Taxonomy" id="2315236"/>
    <lineage>
        <taxon>Bacteria</taxon>
        <taxon>Pseudomonadati</taxon>
        <taxon>Pseudomonadota</taxon>
        <taxon>Betaproteobacteria</taxon>
        <taxon>Burkholderiales</taxon>
        <taxon>Sphaerotilaceae</taxon>
        <taxon>Pseudaquabacterium</taxon>
    </lineage>
</organism>
<dbReference type="Pfam" id="PF04290">
    <property type="entry name" value="DctQ"/>
    <property type="match status" value="1"/>
</dbReference>
<evidence type="ECO:0000256" key="2">
    <source>
        <dbReference type="ARBA" id="ARBA00022448"/>
    </source>
</evidence>
<evidence type="ECO:0000256" key="7">
    <source>
        <dbReference type="ARBA" id="ARBA00023136"/>
    </source>
</evidence>
<feature type="domain" description="Tripartite ATP-independent periplasmic transporters DctQ component" evidence="10">
    <location>
        <begin position="30"/>
        <end position="161"/>
    </location>
</feature>
<dbReference type="GO" id="GO:0022857">
    <property type="term" value="F:transmembrane transporter activity"/>
    <property type="evidence" value="ECO:0007669"/>
    <property type="project" value="UniProtKB-UniRule"/>
</dbReference>
<keyword evidence="6 9" id="KW-1133">Transmembrane helix</keyword>
<dbReference type="OrthoDB" id="9795655at2"/>
<name>A0A480ALM7_9BURK</name>
<feature type="transmembrane region" description="Helical" evidence="9">
    <location>
        <begin position="92"/>
        <end position="114"/>
    </location>
</feature>
<comment type="caution">
    <text evidence="11">The sequence shown here is derived from an EMBL/GenBank/DDBJ whole genome shotgun (WGS) entry which is preliminary data.</text>
</comment>
<dbReference type="GO" id="GO:0005886">
    <property type="term" value="C:plasma membrane"/>
    <property type="evidence" value="ECO:0007669"/>
    <property type="project" value="UniProtKB-SubCell"/>
</dbReference>
<protein>
    <recommendedName>
        <fullName evidence="9">TRAP transporter small permease protein</fullName>
    </recommendedName>
</protein>
<feature type="transmembrane region" description="Helical" evidence="9">
    <location>
        <begin position="21"/>
        <end position="38"/>
    </location>
</feature>
<evidence type="ECO:0000256" key="6">
    <source>
        <dbReference type="ARBA" id="ARBA00022989"/>
    </source>
</evidence>
<evidence type="ECO:0000313" key="12">
    <source>
        <dbReference type="Proteomes" id="UP000301751"/>
    </source>
</evidence>
<dbReference type="EMBL" id="BJCL01000003">
    <property type="protein sequence ID" value="GCL62474.1"/>
    <property type="molecule type" value="Genomic_DNA"/>
</dbReference>
<accession>A0A480ALM7</accession>
<evidence type="ECO:0000259" key="10">
    <source>
        <dbReference type="Pfam" id="PF04290"/>
    </source>
</evidence>
<evidence type="ECO:0000313" key="11">
    <source>
        <dbReference type="EMBL" id="GCL62474.1"/>
    </source>
</evidence>
<feature type="transmembrane region" description="Helical" evidence="9">
    <location>
        <begin position="134"/>
        <end position="154"/>
    </location>
</feature>
<gene>
    <name evidence="11" type="ORF">AQPW35_15550</name>
</gene>
<comment type="similarity">
    <text evidence="8 9">Belongs to the TRAP transporter small permease family.</text>
</comment>
<keyword evidence="3" id="KW-1003">Cell membrane</keyword>
<evidence type="ECO:0000256" key="3">
    <source>
        <dbReference type="ARBA" id="ARBA00022475"/>
    </source>
</evidence>
<reference evidence="12" key="1">
    <citation type="submission" date="2019-03" db="EMBL/GenBank/DDBJ databases">
        <title>Aquabacterium pictum sp.nov., the first bacteriochlorophyll a-containing freshwater bacterium in the genus Aquabacterium of the class Betaproteobacteria.</title>
        <authorList>
            <person name="Hirose S."/>
            <person name="Tank M."/>
            <person name="Hara E."/>
            <person name="Tamaki H."/>
            <person name="Takaichi S."/>
            <person name="Haruta S."/>
            <person name="Hanada S."/>
        </authorList>
    </citation>
    <scope>NUCLEOTIDE SEQUENCE [LARGE SCALE GENOMIC DNA]</scope>
    <source>
        <strain evidence="12">W35</strain>
    </source>
</reference>
<evidence type="ECO:0000256" key="1">
    <source>
        <dbReference type="ARBA" id="ARBA00004429"/>
    </source>
</evidence>
<dbReference type="AlphaFoldDB" id="A0A480ALM7"/>
<evidence type="ECO:0000256" key="4">
    <source>
        <dbReference type="ARBA" id="ARBA00022519"/>
    </source>
</evidence>
<dbReference type="InterPro" id="IPR007387">
    <property type="entry name" value="TRAP_DctQ"/>
</dbReference>
<evidence type="ECO:0000256" key="9">
    <source>
        <dbReference type="RuleBase" id="RU369079"/>
    </source>
</evidence>
<evidence type="ECO:0000256" key="5">
    <source>
        <dbReference type="ARBA" id="ARBA00022692"/>
    </source>
</evidence>
<keyword evidence="2 9" id="KW-0813">Transport</keyword>
<comment type="function">
    <text evidence="9">Part of the tripartite ATP-independent periplasmic (TRAP) transport system.</text>
</comment>
<dbReference type="RefSeq" id="WP_137732227.1">
    <property type="nucleotide sequence ID" value="NZ_BJCL01000003.1"/>
</dbReference>
<proteinExistence type="inferred from homology"/>
<evidence type="ECO:0000256" key="8">
    <source>
        <dbReference type="ARBA" id="ARBA00038436"/>
    </source>
</evidence>
<dbReference type="PANTHER" id="PTHR35011:SF4">
    <property type="entry name" value="SLL1102 PROTEIN"/>
    <property type="match status" value="1"/>
</dbReference>
<keyword evidence="7 9" id="KW-0472">Membrane</keyword>
<dbReference type="InterPro" id="IPR055348">
    <property type="entry name" value="DctQ"/>
</dbReference>
<dbReference type="Proteomes" id="UP000301751">
    <property type="component" value="Unassembled WGS sequence"/>
</dbReference>
<sequence>MQLLLKLSRAIDALNTLIGKLTMWLVLAAVLISATNAIVRKAFNIGSNAFLEIQWYLFAAVFMLGVGYVMLKNAHVRIDFISNKLSKRTNAIIDAIGIIVFTIPLSLIMIDLGWPLFMRAWESGEMSQNAGGLIRWPVMLLVPLGFAILTLQAISELIKRFAFLSGHLAEPFSVFDDKLEEEKFAQALAEEAAQREAKLAAAKLN</sequence>
<keyword evidence="5 9" id="KW-0812">Transmembrane</keyword>
<comment type="subcellular location">
    <subcellularLocation>
        <location evidence="1 9">Cell inner membrane</location>
        <topology evidence="1 9">Multi-pass membrane protein</topology>
    </subcellularLocation>
</comment>
<comment type="subunit">
    <text evidence="9">The complex comprises the extracytoplasmic solute receptor protein and the two transmembrane proteins.</text>
</comment>
<feature type="transmembrane region" description="Helical" evidence="9">
    <location>
        <begin position="53"/>
        <end position="71"/>
    </location>
</feature>
<keyword evidence="12" id="KW-1185">Reference proteome</keyword>
<keyword evidence="4 9" id="KW-0997">Cell inner membrane</keyword>